<dbReference type="NCBIfam" id="TIGR02532">
    <property type="entry name" value="IV_pilin_GFxxxE"/>
    <property type="match status" value="1"/>
</dbReference>
<gene>
    <name evidence="2" type="ORF">CBM2605_A210064</name>
    <name evidence="3" type="ORF">CBM2607_12626</name>
</gene>
<organism evidence="3 4">
    <name type="scientific">Cupriavidus neocaledonicus</name>
    <dbReference type="NCBI Taxonomy" id="1040979"/>
    <lineage>
        <taxon>Bacteria</taxon>
        <taxon>Pseudomonadati</taxon>
        <taxon>Pseudomonadota</taxon>
        <taxon>Betaproteobacteria</taxon>
        <taxon>Burkholderiales</taxon>
        <taxon>Burkholderiaceae</taxon>
        <taxon>Cupriavidus</taxon>
    </lineage>
</organism>
<keyword evidence="1" id="KW-1133">Transmembrane helix</keyword>
<keyword evidence="1" id="KW-0472">Membrane</keyword>
<dbReference type="EMBL" id="OFTC01000014">
    <property type="protein sequence ID" value="SOZ35720.1"/>
    <property type="molecule type" value="Genomic_DNA"/>
</dbReference>
<dbReference type="GO" id="GO:0043683">
    <property type="term" value="P:type IV pilus assembly"/>
    <property type="evidence" value="ECO:0007669"/>
    <property type="project" value="InterPro"/>
</dbReference>
<dbReference type="Pfam" id="PF07963">
    <property type="entry name" value="N_methyl"/>
    <property type="match status" value="1"/>
</dbReference>
<dbReference type="PROSITE" id="PS00409">
    <property type="entry name" value="PROKAR_NTER_METHYL"/>
    <property type="match status" value="1"/>
</dbReference>
<evidence type="ECO:0000313" key="4">
    <source>
        <dbReference type="Proteomes" id="UP000255168"/>
    </source>
</evidence>
<dbReference type="InterPro" id="IPR012902">
    <property type="entry name" value="N_methyl_site"/>
</dbReference>
<keyword evidence="1 2" id="KW-0812">Transmembrane</keyword>
<dbReference type="AlphaFoldDB" id="A0A375HBQ8"/>
<evidence type="ECO:0000313" key="3">
    <source>
        <dbReference type="EMBL" id="SPD47687.1"/>
    </source>
</evidence>
<evidence type="ECO:0000256" key="1">
    <source>
        <dbReference type="SAM" id="Phobius"/>
    </source>
</evidence>
<protein>
    <submittedName>
        <fullName evidence="2">Type 4 fimbrial biogenesis pilW-related transmembrane protein</fullName>
    </submittedName>
    <submittedName>
        <fullName evidence="3">Type IV pilus assembly protein PilW</fullName>
    </submittedName>
</protein>
<keyword evidence="5" id="KW-1185">Reference proteome</keyword>
<dbReference type="Proteomes" id="UP000256710">
    <property type="component" value="Unassembled WGS sequence"/>
</dbReference>
<accession>A0A375HBQ8</accession>
<evidence type="ECO:0000313" key="2">
    <source>
        <dbReference type="EMBL" id="SOZ35720.1"/>
    </source>
</evidence>
<sequence>MGAAMSGLIHARSSRTRPRGFSLVELMVGMALGLIASAVAGAAFLNAHAAYLATTDRVLIEERGQRALAILSTLLRQSGWPGEPASGTAGAGLPVVSGADNCGQPAVAAVPACTRAAVGQSDALLVRFSGSGLPAAPAQPDDTMTDCSGYPVAASTAGAAGAVGAVGAASTAASGGYVAENLLYVAAGADGVPQLLCRYPARRNGLIDGSGWTSGALVRGVESLQLRYGLDLDQDGRPERFETASAIPPLGDAAWQRVVAVQIAIAVRGDRPGSATPAGGSAADALSLPGTAAADLPPAAPAQAGTARRVFAATVRLRNAPRCQETLC</sequence>
<proteinExistence type="predicted"/>
<dbReference type="Pfam" id="PF16074">
    <property type="entry name" value="PilW"/>
    <property type="match status" value="1"/>
</dbReference>
<dbReference type="EMBL" id="LT984806">
    <property type="protein sequence ID" value="SPD47687.1"/>
    <property type="molecule type" value="Genomic_DNA"/>
</dbReference>
<feature type="transmembrane region" description="Helical" evidence="1">
    <location>
        <begin position="21"/>
        <end position="45"/>
    </location>
</feature>
<name>A0A375HBQ8_9BURK</name>
<dbReference type="InterPro" id="IPR032092">
    <property type="entry name" value="PilW"/>
</dbReference>
<reference evidence="4 5" key="1">
    <citation type="submission" date="2018-01" db="EMBL/GenBank/DDBJ databases">
        <authorList>
            <person name="Clerissi C."/>
        </authorList>
    </citation>
    <scope>NUCLEOTIDE SEQUENCE [LARGE SCALE GENOMIC DNA]</scope>
    <source>
        <strain evidence="2">Cupriavidus taiwanensis STM 6082</strain>
        <strain evidence="3">Cupriavidus taiwanensis STM 6160</strain>
    </source>
</reference>
<evidence type="ECO:0000313" key="5">
    <source>
        <dbReference type="Proteomes" id="UP000256710"/>
    </source>
</evidence>
<dbReference type="Proteomes" id="UP000255168">
    <property type="component" value="Chromosome I"/>
</dbReference>